<dbReference type="EMBL" id="JBGBPQ010000003">
    <property type="protein sequence ID" value="KAL1526866.1"/>
    <property type="molecule type" value="Genomic_DNA"/>
</dbReference>
<evidence type="ECO:0000256" key="1">
    <source>
        <dbReference type="ARBA" id="ARBA00000677"/>
    </source>
</evidence>
<dbReference type="Proteomes" id="UP001515480">
    <property type="component" value="Unassembled WGS sequence"/>
</dbReference>
<name>A0AB34JY44_PRYPA</name>
<gene>
    <name evidence="7" type="ORF">AB1Y20_015557</name>
</gene>
<proteinExistence type="inferred from homology"/>
<evidence type="ECO:0000313" key="7">
    <source>
        <dbReference type="EMBL" id="KAL1526866.1"/>
    </source>
</evidence>
<dbReference type="PROSITE" id="PS00761">
    <property type="entry name" value="SPASE_I_3"/>
    <property type="match status" value="1"/>
</dbReference>
<evidence type="ECO:0000259" key="6">
    <source>
        <dbReference type="Pfam" id="PF10502"/>
    </source>
</evidence>
<dbReference type="Gene3D" id="2.10.109.10">
    <property type="entry name" value="Umud Fragment, subunit A"/>
    <property type="match status" value="1"/>
</dbReference>
<accession>A0AB34JY44</accession>
<dbReference type="InterPro" id="IPR000223">
    <property type="entry name" value="Pept_S26A_signal_pept_1"/>
</dbReference>
<evidence type="ECO:0000256" key="4">
    <source>
        <dbReference type="PIRSR" id="PIRSR600223-1"/>
    </source>
</evidence>
<feature type="active site" evidence="4">
    <location>
        <position position="149"/>
    </location>
</feature>
<dbReference type="GO" id="GO:0004252">
    <property type="term" value="F:serine-type endopeptidase activity"/>
    <property type="evidence" value="ECO:0007669"/>
    <property type="project" value="InterPro"/>
</dbReference>
<evidence type="ECO:0000313" key="8">
    <source>
        <dbReference type="Proteomes" id="UP001515480"/>
    </source>
</evidence>
<keyword evidence="5" id="KW-1133">Transmembrane helix</keyword>
<dbReference type="InterPro" id="IPR036286">
    <property type="entry name" value="LexA/Signal_pep-like_sf"/>
</dbReference>
<feature type="transmembrane region" description="Helical" evidence="5">
    <location>
        <begin position="117"/>
        <end position="142"/>
    </location>
</feature>
<evidence type="ECO:0000256" key="2">
    <source>
        <dbReference type="ARBA" id="ARBA00009370"/>
    </source>
</evidence>
<dbReference type="Pfam" id="PF10502">
    <property type="entry name" value="Peptidase_S26"/>
    <property type="match status" value="1"/>
</dbReference>
<evidence type="ECO:0000256" key="5">
    <source>
        <dbReference type="RuleBase" id="RU362041"/>
    </source>
</evidence>
<keyword evidence="8" id="KW-1185">Reference proteome</keyword>
<keyword evidence="5" id="KW-0496">Mitochondrion</keyword>
<sequence>MLALPLCTHGLLLPRVIPRPLEVGALQTGMTVIPTLARTWDSRRAMLEARGEMMAAGLYPGVDYTICALSISAEEGTRLTLRPAYALVAKLERDDWPITVPWELAPNWLPPAAYNRMVAAVAVLIAVGWLGIGALLSSAFTLSVIPSDSMAPTVVRRDVLLVDKVSPRLGWHPGAGELVLFRAPEKLAAIIATRQPASSAAAVDSKAFFLKRVVARAGEQEVGVAADGTTTLDGAEVRGAVDPEGLIASLVTPRRAAALPPEEYFVLGDNQAVSIDSRCWGTLSQSNIVGKPMLRIFPPERFGAVE</sequence>
<organism evidence="7 8">
    <name type="scientific">Prymnesium parvum</name>
    <name type="common">Toxic golden alga</name>
    <dbReference type="NCBI Taxonomy" id="97485"/>
    <lineage>
        <taxon>Eukaryota</taxon>
        <taxon>Haptista</taxon>
        <taxon>Haptophyta</taxon>
        <taxon>Prymnesiophyceae</taxon>
        <taxon>Prymnesiales</taxon>
        <taxon>Prymnesiaceae</taxon>
        <taxon>Prymnesium</taxon>
    </lineage>
</organism>
<dbReference type="AlphaFoldDB" id="A0AB34JY44"/>
<dbReference type="InterPro" id="IPR019533">
    <property type="entry name" value="Peptidase_S26"/>
</dbReference>
<dbReference type="NCBIfam" id="TIGR02227">
    <property type="entry name" value="sigpep_I_bact"/>
    <property type="match status" value="1"/>
</dbReference>
<dbReference type="CDD" id="cd06530">
    <property type="entry name" value="S26_SPase_I"/>
    <property type="match status" value="1"/>
</dbReference>
<comment type="catalytic activity">
    <reaction evidence="1">
        <text>Cleavage of hydrophobic, N-terminal signal or leader sequences from secreted and periplasmic proteins.</text>
        <dbReference type="EC" id="3.4.21.89"/>
    </reaction>
</comment>
<dbReference type="PANTHER" id="PTHR43390:SF1">
    <property type="entry name" value="CHLOROPLAST PROCESSING PEPTIDASE"/>
    <property type="match status" value="1"/>
</dbReference>
<comment type="subcellular location">
    <subcellularLocation>
        <location evidence="5">Mitochondrion inner membrane</location>
    </subcellularLocation>
</comment>
<evidence type="ECO:0000256" key="3">
    <source>
        <dbReference type="ARBA" id="ARBA00022801"/>
    </source>
</evidence>
<feature type="domain" description="Peptidase S26" evidence="6">
    <location>
        <begin position="122"/>
        <end position="296"/>
    </location>
</feature>
<dbReference type="PRINTS" id="PR00727">
    <property type="entry name" value="LEADERPTASE"/>
</dbReference>
<keyword evidence="5" id="KW-0645">Protease</keyword>
<reference evidence="7 8" key="1">
    <citation type="journal article" date="2024" name="Science">
        <title>Giant polyketide synthase enzymes in the biosynthesis of giant marine polyether toxins.</title>
        <authorList>
            <person name="Fallon T.R."/>
            <person name="Shende V.V."/>
            <person name="Wierzbicki I.H."/>
            <person name="Pendleton A.L."/>
            <person name="Watervoot N.F."/>
            <person name="Auber R.P."/>
            <person name="Gonzalez D.J."/>
            <person name="Wisecaver J.H."/>
            <person name="Moore B.S."/>
        </authorList>
    </citation>
    <scope>NUCLEOTIDE SEQUENCE [LARGE SCALE GENOMIC DNA]</scope>
    <source>
        <strain evidence="7 8">12B1</strain>
    </source>
</reference>
<dbReference type="PANTHER" id="PTHR43390">
    <property type="entry name" value="SIGNAL PEPTIDASE I"/>
    <property type="match status" value="1"/>
</dbReference>
<dbReference type="SUPFAM" id="SSF51306">
    <property type="entry name" value="LexA/Signal peptidase"/>
    <property type="match status" value="1"/>
</dbReference>
<comment type="similarity">
    <text evidence="2 5">Belongs to the peptidase S26 family.</text>
</comment>
<dbReference type="EC" id="3.4.21.-" evidence="5"/>
<dbReference type="InterPro" id="IPR019758">
    <property type="entry name" value="Pept_S26A_signal_pept_1_CS"/>
</dbReference>
<keyword evidence="5" id="KW-0812">Transmembrane</keyword>
<dbReference type="GO" id="GO:0005743">
    <property type="term" value="C:mitochondrial inner membrane"/>
    <property type="evidence" value="ECO:0007669"/>
    <property type="project" value="UniProtKB-SubCell"/>
</dbReference>
<protein>
    <recommendedName>
        <fullName evidence="5">Mitochondrial inner membrane protease subunit</fullName>
        <ecNumber evidence="5">3.4.21.-</ecNumber>
    </recommendedName>
</protein>
<keyword evidence="5" id="KW-0472">Membrane</keyword>
<dbReference type="GO" id="GO:0009003">
    <property type="term" value="F:signal peptidase activity"/>
    <property type="evidence" value="ECO:0007669"/>
    <property type="project" value="UniProtKB-EC"/>
</dbReference>
<comment type="caution">
    <text evidence="7">The sequence shown here is derived from an EMBL/GenBank/DDBJ whole genome shotgun (WGS) entry which is preliminary data.</text>
</comment>
<keyword evidence="3 5" id="KW-0378">Hydrolase</keyword>
<feature type="active site" evidence="4">
    <location>
        <position position="211"/>
    </location>
</feature>
<keyword evidence="5" id="KW-0999">Mitochondrion inner membrane</keyword>
<dbReference type="GO" id="GO:0006465">
    <property type="term" value="P:signal peptide processing"/>
    <property type="evidence" value="ECO:0007669"/>
    <property type="project" value="InterPro"/>
</dbReference>